<dbReference type="InterPro" id="IPR020845">
    <property type="entry name" value="AMP-binding_CS"/>
</dbReference>
<sequence>MACIGEQLKQMAEYAPDRIAIETNDGKISYRDLYQSIRSLQRNLAYKLPNKKGKRIGFLLPNSPRWLELFIAISSSGGIAIPFDPKWSMSQLQDVINDAEPDLIIYDSTFSGLFENMKAISITDLGASAPSERKEEHAADQDPFYIGYTSGTTGRPKGFIRSHASWADCFSVGQEVFSLDVADRILCPGPLVHSHFLYAAVQSLHIGATLYLTETFEEKEVWGLLQKSDITVLYIVPTMFEALNRVRKGEAAPKLQALISSGAKWEKQSKQQAVQVFPNATVYEFYGASELSFVSYRNVEEKLPEGAIGTPFPGVEIAIFSNEGKRVKQGEVGNLYVKSPWTFDGYLNLPEETEKVFDGDWATVGDLAFENEEGHVILVGRKQNMIISGGLNIYPEEVEQVIRKHPAIEEVVVKGIADDYWGEKAVAFVTAVQKEPLVIEEIKGHLADFLPKYKCPKEWFELEAFPYTSSGKIARKELQIPVRSE</sequence>
<dbReference type="InterPro" id="IPR025110">
    <property type="entry name" value="AMP-bd_C"/>
</dbReference>
<dbReference type="PANTHER" id="PTHR43201">
    <property type="entry name" value="ACYL-COA SYNTHETASE"/>
    <property type="match status" value="1"/>
</dbReference>
<evidence type="ECO:0000256" key="2">
    <source>
        <dbReference type="ARBA" id="ARBA00022598"/>
    </source>
</evidence>
<dbReference type="Proteomes" id="UP000198584">
    <property type="component" value="Unassembled WGS sequence"/>
</dbReference>
<dbReference type="InterPro" id="IPR042099">
    <property type="entry name" value="ANL_N_sf"/>
</dbReference>
<evidence type="ECO:0000256" key="1">
    <source>
        <dbReference type="ARBA" id="ARBA00006432"/>
    </source>
</evidence>
<dbReference type="GO" id="GO:0031956">
    <property type="term" value="F:medium-chain fatty acid-CoA ligase activity"/>
    <property type="evidence" value="ECO:0007669"/>
    <property type="project" value="TreeGrafter"/>
</dbReference>
<comment type="similarity">
    <text evidence="1">Belongs to the ATP-dependent AMP-binding enzyme family.</text>
</comment>
<keyword evidence="6" id="KW-1185">Reference proteome</keyword>
<proteinExistence type="inferred from homology"/>
<gene>
    <name evidence="5" type="ORF">SAMN05421743_108144</name>
</gene>
<dbReference type="Gene3D" id="3.30.300.30">
    <property type="match status" value="1"/>
</dbReference>
<evidence type="ECO:0000259" key="4">
    <source>
        <dbReference type="Pfam" id="PF13193"/>
    </source>
</evidence>
<dbReference type="Gene3D" id="3.40.50.12780">
    <property type="entry name" value="N-terminal domain of ligase-like"/>
    <property type="match status" value="1"/>
</dbReference>
<protein>
    <submittedName>
        <fullName evidence="5">Long-chain acyl-CoA synthetase</fullName>
    </submittedName>
</protein>
<organism evidence="5 6">
    <name type="scientific">Thalassobacillus cyri</name>
    <dbReference type="NCBI Taxonomy" id="571932"/>
    <lineage>
        <taxon>Bacteria</taxon>
        <taxon>Bacillati</taxon>
        <taxon>Bacillota</taxon>
        <taxon>Bacilli</taxon>
        <taxon>Bacillales</taxon>
        <taxon>Bacillaceae</taxon>
        <taxon>Thalassobacillus</taxon>
    </lineage>
</organism>
<dbReference type="InterPro" id="IPR045851">
    <property type="entry name" value="AMP-bd_C_sf"/>
</dbReference>
<accession>A0A1H4E5S6</accession>
<dbReference type="PROSITE" id="PS00455">
    <property type="entry name" value="AMP_BINDING"/>
    <property type="match status" value="1"/>
</dbReference>
<dbReference type="Pfam" id="PF13193">
    <property type="entry name" value="AMP-binding_C"/>
    <property type="match status" value="1"/>
</dbReference>
<evidence type="ECO:0000313" key="6">
    <source>
        <dbReference type="Proteomes" id="UP000198584"/>
    </source>
</evidence>
<feature type="domain" description="AMP-binding enzyme C-terminal" evidence="4">
    <location>
        <begin position="397"/>
        <end position="472"/>
    </location>
</feature>
<dbReference type="STRING" id="571932.SAMN05421743_108144"/>
<dbReference type="Pfam" id="PF00501">
    <property type="entry name" value="AMP-binding"/>
    <property type="match status" value="1"/>
</dbReference>
<evidence type="ECO:0000259" key="3">
    <source>
        <dbReference type="Pfam" id="PF00501"/>
    </source>
</evidence>
<dbReference type="SUPFAM" id="SSF56801">
    <property type="entry name" value="Acetyl-CoA synthetase-like"/>
    <property type="match status" value="1"/>
</dbReference>
<keyword evidence="2" id="KW-0436">Ligase</keyword>
<dbReference type="PANTHER" id="PTHR43201:SF5">
    <property type="entry name" value="MEDIUM-CHAIN ACYL-COA LIGASE ACSF2, MITOCHONDRIAL"/>
    <property type="match status" value="1"/>
</dbReference>
<dbReference type="EMBL" id="FNQR01000008">
    <property type="protein sequence ID" value="SEA80187.1"/>
    <property type="molecule type" value="Genomic_DNA"/>
</dbReference>
<dbReference type="InterPro" id="IPR000873">
    <property type="entry name" value="AMP-dep_synth/lig_dom"/>
</dbReference>
<feature type="domain" description="AMP-dependent synthetase/ligase" evidence="3">
    <location>
        <begin position="10"/>
        <end position="347"/>
    </location>
</feature>
<dbReference type="RefSeq" id="WP_093045116.1">
    <property type="nucleotide sequence ID" value="NZ_FNQR01000008.1"/>
</dbReference>
<reference evidence="5 6" key="1">
    <citation type="submission" date="2016-10" db="EMBL/GenBank/DDBJ databases">
        <authorList>
            <person name="de Groot N.N."/>
        </authorList>
    </citation>
    <scope>NUCLEOTIDE SEQUENCE [LARGE SCALE GENOMIC DNA]</scope>
    <source>
        <strain evidence="5 6">CCM7597</strain>
    </source>
</reference>
<evidence type="ECO:0000313" key="5">
    <source>
        <dbReference type="EMBL" id="SEA80187.1"/>
    </source>
</evidence>
<dbReference type="GO" id="GO:0006631">
    <property type="term" value="P:fatty acid metabolic process"/>
    <property type="evidence" value="ECO:0007669"/>
    <property type="project" value="TreeGrafter"/>
</dbReference>
<dbReference type="OrthoDB" id="9757771at2"/>
<dbReference type="AlphaFoldDB" id="A0A1H4E5S6"/>
<name>A0A1H4E5S6_9BACI</name>